<dbReference type="GO" id="GO:0004252">
    <property type="term" value="F:serine-type endopeptidase activity"/>
    <property type="evidence" value="ECO:0007669"/>
    <property type="project" value="UniProtKB-UniRule"/>
</dbReference>
<reference evidence="11" key="2">
    <citation type="journal article" date="2021" name="PeerJ">
        <title>Extensive microbial diversity within the chicken gut microbiome revealed by metagenomics and culture.</title>
        <authorList>
            <person name="Gilroy R."/>
            <person name="Ravi A."/>
            <person name="Getino M."/>
            <person name="Pursley I."/>
            <person name="Horton D.L."/>
            <person name="Alikhan N.F."/>
            <person name="Baker D."/>
            <person name="Gharbi K."/>
            <person name="Hall N."/>
            <person name="Watson M."/>
            <person name="Adriaenssens E.M."/>
            <person name="Foster-Nyarko E."/>
            <person name="Jarju S."/>
            <person name="Secka A."/>
            <person name="Antonio M."/>
            <person name="Oren A."/>
            <person name="Chaudhuri R.R."/>
            <person name="La Ragione R."/>
            <person name="Hildebrand F."/>
            <person name="Pallen M.J."/>
        </authorList>
    </citation>
    <scope>NUCLEOTIDE SEQUENCE</scope>
    <source>
        <strain evidence="11">CHK180-2868</strain>
    </source>
</reference>
<protein>
    <submittedName>
        <fullName evidence="11">S8 family serine peptidase</fullName>
    </submittedName>
</protein>
<feature type="domain" description="Peptidase S8/S53" evidence="9">
    <location>
        <begin position="121"/>
        <end position="297"/>
    </location>
</feature>
<keyword evidence="2 6" id="KW-0645">Protease</keyword>
<dbReference type="PANTHER" id="PTHR43806:SF11">
    <property type="entry name" value="CEREVISIN-RELATED"/>
    <property type="match status" value="1"/>
</dbReference>
<dbReference type="EMBL" id="DVGC01000057">
    <property type="protein sequence ID" value="HIR06233.1"/>
    <property type="molecule type" value="Genomic_DNA"/>
</dbReference>
<dbReference type="InterPro" id="IPR050131">
    <property type="entry name" value="Peptidase_S8_subtilisin-like"/>
</dbReference>
<evidence type="ECO:0000256" key="3">
    <source>
        <dbReference type="ARBA" id="ARBA00022801"/>
    </source>
</evidence>
<reference evidence="11" key="1">
    <citation type="submission" date="2020-10" db="EMBL/GenBank/DDBJ databases">
        <authorList>
            <person name="Gilroy R."/>
        </authorList>
    </citation>
    <scope>NUCLEOTIDE SEQUENCE</scope>
    <source>
        <strain evidence="11">CHK180-2868</strain>
    </source>
</reference>
<dbReference type="InterPro" id="IPR034045">
    <property type="entry name" value="Pep_S8_CspA-like"/>
</dbReference>
<name>A0A9D1A7G0_9FIRM</name>
<dbReference type="PIRSF" id="PIRSF037894">
    <property type="entry name" value="Subtilisin_rel_CspABC"/>
    <property type="match status" value="1"/>
</dbReference>
<comment type="similarity">
    <text evidence="1 6 7">Belongs to the peptidase S8 family.</text>
</comment>
<dbReference type="InterPro" id="IPR036852">
    <property type="entry name" value="Peptidase_S8/S53_dom_sf"/>
</dbReference>
<evidence type="ECO:0000256" key="4">
    <source>
        <dbReference type="ARBA" id="ARBA00022825"/>
    </source>
</evidence>
<evidence type="ECO:0000256" key="6">
    <source>
        <dbReference type="PROSITE-ProRule" id="PRU01240"/>
    </source>
</evidence>
<dbReference type="InterPro" id="IPR023827">
    <property type="entry name" value="Peptidase_S8_Asp-AS"/>
</dbReference>
<evidence type="ECO:0000256" key="8">
    <source>
        <dbReference type="SAM" id="MobiDB-lite"/>
    </source>
</evidence>
<organism evidence="11 12">
    <name type="scientific">Candidatus Copromonas faecavium</name>
    <name type="common">nom. illeg.</name>
    <dbReference type="NCBI Taxonomy" id="2840740"/>
    <lineage>
        <taxon>Bacteria</taxon>
        <taxon>Bacillati</taxon>
        <taxon>Bacillota</taxon>
        <taxon>Clostridia</taxon>
        <taxon>Lachnospirales</taxon>
        <taxon>Lachnospiraceae</taxon>
        <taxon>Candidatus Copromonas (nom. illeg.)</taxon>
    </lineage>
</organism>
<evidence type="ECO:0000259" key="9">
    <source>
        <dbReference type="Pfam" id="PF00082"/>
    </source>
</evidence>
<dbReference type="PRINTS" id="PR00723">
    <property type="entry name" value="SUBTILISIN"/>
</dbReference>
<dbReference type="InterPro" id="IPR017310">
    <property type="entry name" value="Pept_S8A_subtilisin_clostridia"/>
</dbReference>
<feature type="region of interest" description="Disordered" evidence="8">
    <location>
        <begin position="177"/>
        <end position="206"/>
    </location>
</feature>
<evidence type="ECO:0000313" key="11">
    <source>
        <dbReference type="EMBL" id="HIR06233.1"/>
    </source>
</evidence>
<keyword evidence="4 6" id="KW-0720">Serine protease</keyword>
<sequence>MEDQKAENLLNLALDTPEPEREQTDELNVGYDAVQKTWELIVKYNGDLQDVLARQFPSVRMEGLLNQFAILTVPESKVEAVISLSQIEYAEKPKRLFFAVNQARTASCLLPVQSGADGLTGRGVLVAVIDSGIDYFHEDFRLDNGESRILFLSDQVTGMVYSKEEIDAALRTGSRSEGKKLVPSEDGSGHGTAVAGIAAGNGRESSGKYKGVSWESDLLIVRLGIPDPEGFPRTTQLMQGLDFAVRTALDLKRPLAVNLSFGNTYGSHDGNGLLERYLDSLAQMGQIVVAAGTGNEGDGGGHALLRLTDGVREEIELSVAPYETGFGLQIWKSYEDEISISIRNPAGTVTENISAVRGTYRLLVGQTELLIYYGEPGPFNMAQEIYIEFLPRGNYVESGIWDILFEAKEITDGRVDLWLPSSAALNRATRFLRSEPLTTLTIPSTSMRVISVGAYDDSSRAYASFSGRGDTRFYQIQKPDLAAPGVGIVTTRRGGGYEPVTGTSFAAPFVTGAAALLMEWGIIRGNDPYLYGDKVKAYLRKGAEKIPAEPAYPNPRIGYGTLCVANSLPEGWNRSG</sequence>
<evidence type="ECO:0000256" key="1">
    <source>
        <dbReference type="ARBA" id="ARBA00011073"/>
    </source>
</evidence>
<comment type="caution">
    <text evidence="11">The sequence shown here is derived from an EMBL/GenBank/DDBJ whole genome shotgun (WGS) entry which is preliminary data.</text>
</comment>
<dbReference type="PROSITE" id="PS51892">
    <property type="entry name" value="SUBTILASE"/>
    <property type="match status" value="1"/>
</dbReference>
<dbReference type="Gene3D" id="2.60.120.1290">
    <property type="match status" value="1"/>
</dbReference>
<dbReference type="InterPro" id="IPR022398">
    <property type="entry name" value="Peptidase_S8_His-AS"/>
</dbReference>
<dbReference type="InterPro" id="IPR023828">
    <property type="entry name" value="Peptidase_S8_Ser-AS"/>
</dbReference>
<evidence type="ECO:0000256" key="2">
    <source>
        <dbReference type="ARBA" id="ARBA00022670"/>
    </source>
</evidence>
<dbReference type="PROSITE" id="PS00136">
    <property type="entry name" value="SUBTILASE_ASP"/>
    <property type="match status" value="1"/>
</dbReference>
<dbReference type="PROSITE" id="PS00137">
    <property type="entry name" value="SUBTILASE_HIS"/>
    <property type="match status" value="1"/>
</dbReference>
<dbReference type="InterPro" id="IPR000209">
    <property type="entry name" value="Peptidase_S8/S53_dom"/>
</dbReference>
<dbReference type="Gene3D" id="3.40.50.200">
    <property type="entry name" value="Peptidase S8/S53 domain"/>
    <property type="match status" value="1"/>
</dbReference>
<feature type="active site" description="Charge relay system" evidence="5 6">
    <location>
        <position position="130"/>
    </location>
</feature>
<dbReference type="Proteomes" id="UP000824250">
    <property type="component" value="Unassembled WGS sequence"/>
</dbReference>
<dbReference type="PANTHER" id="PTHR43806">
    <property type="entry name" value="PEPTIDASE S8"/>
    <property type="match status" value="1"/>
</dbReference>
<dbReference type="InterPro" id="IPR015500">
    <property type="entry name" value="Peptidase_S8_subtilisin-rel"/>
</dbReference>
<dbReference type="Pfam" id="PF18425">
    <property type="entry name" value="CspB_prodomain"/>
    <property type="match status" value="1"/>
</dbReference>
<proteinExistence type="inferred from homology"/>
<evidence type="ECO:0000256" key="5">
    <source>
        <dbReference type="PIRSR" id="PIRSR615500-1"/>
    </source>
</evidence>
<evidence type="ECO:0000256" key="7">
    <source>
        <dbReference type="RuleBase" id="RU003355"/>
    </source>
</evidence>
<dbReference type="AlphaFoldDB" id="A0A9D1A7G0"/>
<dbReference type="Gene3D" id="3.30.70.2980">
    <property type="match status" value="1"/>
</dbReference>
<dbReference type="SUPFAM" id="SSF52743">
    <property type="entry name" value="Subtilisin-like"/>
    <property type="match status" value="1"/>
</dbReference>
<accession>A0A9D1A7G0</accession>
<evidence type="ECO:0000259" key="10">
    <source>
        <dbReference type="Pfam" id="PF18425"/>
    </source>
</evidence>
<dbReference type="Pfam" id="PF00082">
    <property type="entry name" value="Peptidase_S8"/>
    <property type="match status" value="2"/>
</dbReference>
<dbReference type="CDD" id="cd07478">
    <property type="entry name" value="Peptidases_S8_CspA-like"/>
    <property type="match status" value="1"/>
</dbReference>
<dbReference type="InterPro" id="IPR041365">
    <property type="entry name" value="CspB_prodomain"/>
</dbReference>
<evidence type="ECO:0000313" key="12">
    <source>
        <dbReference type="Proteomes" id="UP000824250"/>
    </source>
</evidence>
<feature type="active site" description="Charge relay system" evidence="5 6">
    <location>
        <position position="190"/>
    </location>
</feature>
<dbReference type="GO" id="GO:0006508">
    <property type="term" value="P:proteolysis"/>
    <property type="evidence" value="ECO:0007669"/>
    <property type="project" value="UniProtKB-KW"/>
</dbReference>
<dbReference type="PROSITE" id="PS00138">
    <property type="entry name" value="SUBTILASE_SER"/>
    <property type="match status" value="1"/>
</dbReference>
<feature type="domain" description="Peptidase S8/S53" evidence="9">
    <location>
        <begin position="435"/>
        <end position="560"/>
    </location>
</feature>
<feature type="domain" description="Csp protease B prodomain" evidence="10">
    <location>
        <begin position="4"/>
        <end position="94"/>
    </location>
</feature>
<feature type="active site" description="Charge relay system" evidence="5 6">
    <location>
        <position position="504"/>
    </location>
</feature>
<gene>
    <name evidence="11" type="ORF">IAB28_09775</name>
</gene>
<keyword evidence="3 6" id="KW-0378">Hydrolase</keyword>